<sequence>MLELWLMAQLEIDSEDFILQLDGAPPHFHRDAREFLNHRLPNQWIGHSGNDNQHLLSWPPCSPDLTPCDNFFFVGLWARIVNAFDRIDRDMLYNATIKLCKSLWKMEPSFTVCLWKCQLSCTEWLYEPPITGDMHDLPGRCCSGMKKGKCSEGNGRINIGQSVTGIYQRRPPDPAIWESVSTRLEEKLRRSFKFQLTALVKINRMRLETFVWCGYGKSKDRDRMRLETASQKQSSDTHKTPYVIVKRCRERKINIKASERVNVDVFTQYKRPCPVLQDVLAIDWPNFERDSESLTAVIRVEGWFARAHVLCKTIIQWFAKHFTYCEDEGIKKYNLSDLNSRMSVEQGEGNGRSQRKPADQCHRPGTIPTCENPGSTAPGMEPGSPRWEASGRATTPQEPPENVRNVAIGTYNHKYIKYFTFEEILRPDIVCVHTEIGCATANKLLRQEYI</sequence>
<evidence type="ECO:0000313" key="3">
    <source>
        <dbReference type="Proteomes" id="UP001159363"/>
    </source>
</evidence>
<dbReference type="PANTHER" id="PTHR47326:SF1">
    <property type="entry name" value="HTH PSQ-TYPE DOMAIN-CONTAINING PROTEIN"/>
    <property type="match status" value="1"/>
</dbReference>
<dbReference type="Proteomes" id="UP001159363">
    <property type="component" value="Chromosome 5"/>
</dbReference>
<dbReference type="PANTHER" id="PTHR47326">
    <property type="entry name" value="TRANSPOSABLE ELEMENT TC3 TRANSPOSASE-LIKE PROTEIN"/>
    <property type="match status" value="1"/>
</dbReference>
<dbReference type="Gene3D" id="3.30.420.10">
    <property type="entry name" value="Ribonuclease H-like superfamily/Ribonuclease H"/>
    <property type="match status" value="1"/>
</dbReference>
<reference evidence="2 3" key="1">
    <citation type="submission" date="2023-02" db="EMBL/GenBank/DDBJ databases">
        <title>LHISI_Scaffold_Assembly.</title>
        <authorList>
            <person name="Stuart O.P."/>
            <person name="Cleave R."/>
            <person name="Magrath M.J.L."/>
            <person name="Mikheyev A.S."/>
        </authorList>
    </citation>
    <scope>NUCLEOTIDE SEQUENCE [LARGE SCALE GENOMIC DNA]</scope>
    <source>
        <strain evidence="2">Daus_M_001</strain>
        <tissue evidence="2">Leg muscle</tissue>
    </source>
</reference>
<accession>A0ABQ9HCS8</accession>
<proteinExistence type="predicted"/>
<dbReference type="EMBL" id="JARBHB010000006">
    <property type="protein sequence ID" value="KAJ8882040.1"/>
    <property type="molecule type" value="Genomic_DNA"/>
</dbReference>
<evidence type="ECO:0000313" key="2">
    <source>
        <dbReference type="EMBL" id="KAJ8882040.1"/>
    </source>
</evidence>
<protein>
    <recommendedName>
        <fullName evidence="4">Transposase</fullName>
    </recommendedName>
</protein>
<dbReference type="InterPro" id="IPR036397">
    <property type="entry name" value="RNaseH_sf"/>
</dbReference>
<organism evidence="2 3">
    <name type="scientific">Dryococelus australis</name>
    <dbReference type="NCBI Taxonomy" id="614101"/>
    <lineage>
        <taxon>Eukaryota</taxon>
        <taxon>Metazoa</taxon>
        <taxon>Ecdysozoa</taxon>
        <taxon>Arthropoda</taxon>
        <taxon>Hexapoda</taxon>
        <taxon>Insecta</taxon>
        <taxon>Pterygota</taxon>
        <taxon>Neoptera</taxon>
        <taxon>Polyneoptera</taxon>
        <taxon>Phasmatodea</taxon>
        <taxon>Verophasmatodea</taxon>
        <taxon>Anareolatae</taxon>
        <taxon>Phasmatidae</taxon>
        <taxon>Eurycanthinae</taxon>
        <taxon>Dryococelus</taxon>
    </lineage>
</organism>
<evidence type="ECO:0000256" key="1">
    <source>
        <dbReference type="SAM" id="MobiDB-lite"/>
    </source>
</evidence>
<keyword evidence="3" id="KW-1185">Reference proteome</keyword>
<feature type="region of interest" description="Disordered" evidence="1">
    <location>
        <begin position="343"/>
        <end position="403"/>
    </location>
</feature>
<comment type="caution">
    <text evidence="2">The sequence shown here is derived from an EMBL/GenBank/DDBJ whole genome shotgun (WGS) entry which is preliminary data.</text>
</comment>
<evidence type="ECO:0008006" key="4">
    <source>
        <dbReference type="Google" id="ProtNLM"/>
    </source>
</evidence>
<name>A0ABQ9HCS8_9NEOP</name>
<gene>
    <name evidence="2" type="ORF">PR048_018528</name>
</gene>